<feature type="transmembrane region" description="Helical" evidence="1">
    <location>
        <begin position="312"/>
        <end position="334"/>
    </location>
</feature>
<evidence type="ECO:0000256" key="1">
    <source>
        <dbReference type="SAM" id="Phobius"/>
    </source>
</evidence>
<feature type="transmembrane region" description="Helical" evidence="1">
    <location>
        <begin position="396"/>
        <end position="417"/>
    </location>
</feature>
<keyword evidence="3" id="KW-1185">Reference proteome</keyword>
<protein>
    <submittedName>
        <fullName evidence="2">ABC transporter permease</fullName>
    </submittedName>
</protein>
<feature type="transmembrane region" description="Helical" evidence="1">
    <location>
        <begin position="497"/>
        <end position="517"/>
    </location>
</feature>
<feature type="transmembrane region" description="Helical" evidence="1">
    <location>
        <begin position="187"/>
        <end position="208"/>
    </location>
</feature>
<dbReference type="EMBL" id="JBHSSF010000021">
    <property type="protein sequence ID" value="MFC6177032.1"/>
    <property type="molecule type" value="Genomic_DNA"/>
</dbReference>
<evidence type="ECO:0000313" key="3">
    <source>
        <dbReference type="Proteomes" id="UP001596288"/>
    </source>
</evidence>
<keyword evidence="1" id="KW-0472">Membrane</keyword>
<feature type="transmembrane region" description="Helical" evidence="1">
    <location>
        <begin position="43"/>
        <end position="63"/>
    </location>
</feature>
<gene>
    <name evidence="2" type="ORF">ACFQAV_09275</name>
</gene>
<proteinExistence type="predicted"/>
<name>A0ABW1RNT3_9LACO</name>
<feature type="transmembrane region" description="Helical" evidence="1">
    <location>
        <begin position="468"/>
        <end position="491"/>
    </location>
</feature>
<feature type="transmembrane region" description="Helical" evidence="1">
    <location>
        <begin position="245"/>
        <end position="265"/>
    </location>
</feature>
<feature type="transmembrane region" description="Helical" evidence="1">
    <location>
        <begin position="113"/>
        <end position="138"/>
    </location>
</feature>
<accession>A0ABW1RNT3</accession>
<keyword evidence="1" id="KW-1133">Transmembrane helix</keyword>
<organism evidence="2 3">
    <name type="scientific">Companilactobacillus huachuanensis</name>
    <dbReference type="NCBI Taxonomy" id="2559914"/>
    <lineage>
        <taxon>Bacteria</taxon>
        <taxon>Bacillati</taxon>
        <taxon>Bacillota</taxon>
        <taxon>Bacilli</taxon>
        <taxon>Lactobacillales</taxon>
        <taxon>Lactobacillaceae</taxon>
        <taxon>Companilactobacillus</taxon>
    </lineage>
</organism>
<reference evidence="3" key="1">
    <citation type="journal article" date="2019" name="Int. J. Syst. Evol. Microbiol.">
        <title>The Global Catalogue of Microorganisms (GCM) 10K type strain sequencing project: providing services to taxonomists for standard genome sequencing and annotation.</title>
        <authorList>
            <consortium name="The Broad Institute Genomics Platform"/>
            <consortium name="The Broad Institute Genome Sequencing Center for Infectious Disease"/>
            <person name="Wu L."/>
            <person name="Ma J."/>
        </authorList>
    </citation>
    <scope>NUCLEOTIDE SEQUENCE [LARGE SCALE GENOMIC DNA]</scope>
    <source>
        <strain evidence="3">CCM 8927</strain>
    </source>
</reference>
<keyword evidence="1" id="KW-0812">Transmembrane</keyword>
<feature type="transmembrane region" description="Helical" evidence="1">
    <location>
        <begin position="340"/>
        <end position="358"/>
    </location>
</feature>
<comment type="caution">
    <text evidence="2">The sequence shown here is derived from an EMBL/GenBank/DDBJ whole genome shotgun (WGS) entry which is preliminary data.</text>
</comment>
<feature type="transmembrane region" description="Helical" evidence="1">
    <location>
        <begin position="150"/>
        <end position="175"/>
    </location>
</feature>
<dbReference type="Proteomes" id="UP001596288">
    <property type="component" value="Unassembled WGS sequence"/>
</dbReference>
<evidence type="ECO:0000313" key="2">
    <source>
        <dbReference type="EMBL" id="MFC6177032.1"/>
    </source>
</evidence>
<feature type="transmembrane region" description="Helical" evidence="1">
    <location>
        <begin position="70"/>
        <end position="93"/>
    </location>
</feature>
<feature type="transmembrane region" description="Helical" evidence="1">
    <location>
        <begin position="423"/>
        <end position="443"/>
    </location>
</feature>
<sequence>MNKRQLGALLAVNLRLVNPQATDRYRKKGKNGTELTNKLKLQFLTNTFIFLAIYGFTMFSIDFSKMPGMFTFYVGLFVLLGISQSISGLYNVFFAGKDINSYLPLPFRQNEIFLSKVLIVAFNVFPFTLPLLIAFFLTGWHSGIMIPVSLIMSLVVYLFIMTIIFMFCALVVFSLTKTKVFREHQNLVMNGLMGISMVIAIGGIMLMNNSNNYTATGARYDRSVISIFMPIFQIFNVPVSVNSGISWLGLLVLLAVFGGILKYLIVPQLSEQLTTVNSASLNRSNQRKAVKRQGLNANLDSYNWQLLKEPNLLLQVVMNSIMIPVIFIISFSFAKLPSNLPLKWIGVFFVGGIAFSSFTTNQSALVSNLISLDRANFEFVRSLPISMKQYLHRKFLFGYLMQIILNVVIVIIMSVVLKAGLVMALALICGSAWGTYLMSLHYFSRDYRLRLTNWTNVTELFNRGGGNLGMVATMFASVFISVIIVVAYSMLLINTPWAAMINIIALAVILVVSWLLLRHYRVKFWSQFD</sequence>
<dbReference type="RefSeq" id="WP_137611985.1">
    <property type="nucleotide sequence ID" value="NZ_BJDF01000016.1"/>
</dbReference>